<gene>
    <name evidence="1" type="ORF">ABIC20_007159</name>
</gene>
<sequence length="123" mass="12880">MAERASPGGSDRARPWSVVPHAAGTPMVQEVKLTVTLEAALADRLKVAATERGWSPESLAADCVAQALEVAIRHRVLIERMEQIDGAILDMAQAVGDLGAPSGGIDLSKVCRLRAGDAADPAR</sequence>
<proteinExistence type="predicted"/>
<comment type="caution">
    <text evidence="1">The sequence shown here is derived from an EMBL/GenBank/DDBJ whole genome shotgun (WGS) entry which is preliminary data.</text>
</comment>
<reference evidence="1 2" key="1">
    <citation type="submission" date="2024-06" db="EMBL/GenBank/DDBJ databases">
        <title>Genomics of switchgrass bacterial isolates.</title>
        <authorList>
            <person name="Shade A."/>
        </authorList>
    </citation>
    <scope>NUCLEOTIDE SEQUENCE [LARGE SCALE GENOMIC DNA]</scope>
    <source>
        <strain evidence="1 2">PvP084</strain>
    </source>
</reference>
<organism evidence="1 2">
    <name type="scientific">Methylobacterium radiotolerans</name>
    <dbReference type="NCBI Taxonomy" id="31998"/>
    <lineage>
        <taxon>Bacteria</taxon>
        <taxon>Pseudomonadati</taxon>
        <taxon>Pseudomonadota</taxon>
        <taxon>Alphaproteobacteria</taxon>
        <taxon>Hyphomicrobiales</taxon>
        <taxon>Methylobacteriaceae</taxon>
        <taxon>Methylobacterium</taxon>
    </lineage>
</organism>
<evidence type="ECO:0000313" key="1">
    <source>
        <dbReference type="EMBL" id="MET3869774.1"/>
    </source>
</evidence>
<accession>A0ABV2NTB1</accession>
<keyword evidence="2" id="KW-1185">Reference proteome</keyword>
<evidence type="ECO:0000313" key="2">
    <source>
        <dbReference type="Proteomes" id="UP001549119"/>
    </source>
</evidence>
<dbReference type="Proteomes" id="UP001549119">
    <property type="component" value="Unassembled WGS sequence"/>
</dbReference>
<name>A0ABV2NTB1_9HYPH</name>
<protein>
    <submittedName>
        <fullName evidence="1">Uncharacterized protein</fullName>
    </submittedName>
</protein>
<dbReference type="RefSeq" id="WP_312892966.1">
    <property type="nucleotide sequence ID" value="NZ_JBNDJD010000028.1"/>
</dbReference>
<dbReference type="EMBL" id="JBEPNW010000005">
    <property type="protein sequence ID" value="MET3869774.1"/>
    <property type="molecule type" value="Genomic_DNA"/>
</dbReference>